<sequence length="146" mass="15773">MTILLAATTIGLLILGYFVMRRLDDFIERGGILDSPQGRANQGILIYGAPEVEEKIYKIGMKCKILTDPIFPEDGLYSALFALSQDDRSNLALCHMARQADPGITMIARCSAPNLQGVFEAMGVSRLLGSEESVAPLLAELGGVSR</sequence>
<evidence type="ECO:0008006" key="2">
    <source>
        <dbReference type="Google" id="ProtNLM"/>
    </source>
</evidence>
<dbReference type="EMBL" id="VSSQ01013718">
    <property type="protein sequence ID" value="MPM52114.1"/>
    <property type="molecule type" value="Genomic_DNA"/>
</dbReference>
<evidence type="ECO:0000313" key="1">
    <source>
        <dbReference type="EMBL" id="MPM52114.1"/>
    </source>
</evidence>
<reference evidence="1" key="1">
    <citation type="submission" date="2019-08" db="EMBL/GenBank/DDBJ databases">
        <authorList>
            <person name="Kucharzyk K."/>
            <person name="Murdoch R.W."/>
            <person name="Higgins S."/>
            <person name="Loffler F."/>
        </authorList>
    </citation>
    <scope>NUCLEOTIDE SEQUENCE</scope>
</reference>
<protein>
    <recommendedName>
        <fullName evidence="2">RCK N-terminal domain-containing protein</fullName>
    </recommendedName>
</protein>
<accession>A0A645AR87</accession>
<organism evidence="1">
    <name type="scientific">bioreactor metagenome</name>
    <dbReference type="NCBI Taxonomy" id="1076179"/>
    <lineage>
        <taxon>unclassified sequences</taxon>
        <taxon>metagenomes</taxon>
        <taxon>ecological metagenomes</taxon>
    </lineage>
</organism>
<dbReference type="SUPFAM" id="SSF51735">
    <property type="entry name" value="NAD(P)-binding Rossmann-fold domains"/>
    <property type="match status" value="1"/>
</dbReference>
<dbReference type="InterPro" id="IPR036291">
    <property type="entry name" value="NAD(P)-bd_dom_sf"/>
</dbReference>
<dbReference type="Gene3D" id="3.40.50.720">
    <property type="entry name" value="NAD(P)-binding Rossmann-like Domain"/>
    <property type="match status" value="1"/>
</dbReference>
<proteinExistence type="predicted"/>
<name>A0A645AR87_9ZZZZ</name>
<comment type="caution">
    <text evidence="1">The sequence shown here is derived from an EMBL/GenBank/DDBJ whole genome shotgun (WGS) entry which is preliminary data.</text>
</comment>
<dbReference type="AlphaFoldDB" id="A0A645AR87"/>
<gene>
    <name evidence="1" type="ORF">SDC9_98870</name>
</gene>